<evidence type="ECO:0000256" key="1">
    <source>
        <dbReference type="SAM" id="SignalP"/>
    </source>
</evidence>
<reference evidence="2" key="1">
    <citation type="submission" date="2021-02" db="EMBL/GenBank/DDBJ databases">
        <title>Phycicoccus sp. MQZ13P-5T, whole genome shotgun sequence.</title>
        <authorList>
            <person name="Tuo L."/>
        </authorList>
    </citation>
    <scope>NUCLEOTIDE SEQUENCE</scope>
    <source>
        <strain evidence="2">MQZ13P-5</strain>
    </source>
</reference>
<evidence type="ECO:0000313" key="2">
    <source>
        <dbReference type="EMBL" id="MBM6401295.1"/>
    </source>
</evidence>
<organism evidence="2 3">
    <name type="scientific">Phycicoccus sonneratiae</name>
    <dbReference type="NCBI Taxonomy" id="2807628"/>
    <lineage>
        <taxon>Bacteria</taxon>
        <taxon>Bacillati</taxon>
        <taxon>Actinomycetota</taxon>
        <taxon>Actinomycetes</taxon>
        <taxon>Micrococcales</taxon>
        <taxon>Intrasporangiaceae</taxon>
        <taxon>Phycicoccus</taxon>
    </lineage>
</organism>
<protein>
    <recommendedName>
        <fullName evidence="4">LVIVD repeat-containing protein</fullName>
    </recommendedName>
</protein>
<dbReference type="EMBL" id="JAFDVD010000014">
    <property type="protein sequence ID" value="MBM6401295.1"/>
    <property type="molecule type" value="Genomic_DNA"/>
</dbReference>
<feature type="chain" id="PRO_5045130191" description="LVIVD repeat-containing protein" evidence="1">
    <location>
        <begin position="28"/>
        <end position="472"/>
    </location>
</feature>
<name>A0ABS2CN96_9MICO</name>
<proteinExistence type="predicted"/>
<evidence type="ECO:0008006" key="4">
    <source>
        <dbReference type="Google" id="ProtNLM"/>
    </source>
</evidence>
<gene>
    <name evidence="2" type="ORF">JQN70_12925</name>
</gene>
<comment type="caution">
    <text evidence="2">The sequence shown here is derived from an EMBL/GenBank/DDBJ whole genome shotgun (WGS) entry which is preliminary data.</text>
</comment>
<evidence type="ECO:0000313" key="3">
    <source>
        <dbReference type="Proteomes" id="UP001430172"/>
    </source>
</evidence>
<accession>A0ABS2CN96</accession>
<keyword evidence="1" id="KW-0732">Signal</keyword>
<dbReference type="SUPFAM" id="SSF75011">
    <property type="entry name" value="3-carboxy-cis,cis-mucoante lactonizing enzyme"/>
    <property type="match status" value="1"/>
</dbReference>
<dbReference type="RefSeq" id="WP_204131768.1">
    <property type="nucleotide sequence ID" value="NZ_JAFDVD010000014.1"/>
</dbReference>
<dbReference type="Proteomes" id="UP001430172">
    <property type="component" value="Unassembled WGS sequence"/>
</dbReference>
<sequence>MRLTRLVAVAAAATLATTLGGIGIAVAGDGRDKSGTQLGVDEIGYSRTVQHLSNTPPVGSFAGSTGSDIAFQDHYAFAGNYNGFVIYDISNPKRPRTVAQVSCPGSQNDVTVNGNLLYLSTDSSRSDDSCSSTTASATEKSSWEGIKIFDIKNKSAPRYLKAVETKCGSHTHSLLPGKGKNKGNDYLYVSSYSPNATFPDCQPPHDIISIVEVPTKNPAASRVVATPNLFPDGGNPGGTGPTGAGYSATTGCHDITVYPKKDLAAGACMGDGIIMDVKDPKAPTVIERVSDTENFAFWHSATFNNDATKVVFTDELGGGGAATCNTTVGPTRGANAIYDLSKRNKLTFKSYYKIPRNQFDTENCVAHNGSLVPVKGRDVMVQSWYQGGTSVWDFTDSENPKEIGYFERGPISKTTLVGGGTWSSYYYNGFVYSNDLVKGFDVLKLKDTSLKPAESVHLDQLNPQSQPVYRTR</sequence>
<dbReference type="InterPro" id="IPR013211">
    <property type="entry name" value="LVIVD"/>
</dbReference>
<feature type="signal peptide" evidence="1">
    <location>
        <begin position="1"/>
        <end position="27"/>
    </location>
</feature>
<keyword evidence="3" id="KW-1185">Reference proteome</keyword>
<dbReference type="Pfam" id="PF08309">
    <property type="entry name" value="LVIVD"/>
    <property type="match status" value="1"/>
</dbReference>